<gene>
    <name evidence="3" type="ORF">SAMN02745163_03871</name>
</gene>
<dbReference type="Proteomes" id="UP000184310">
    <property type="component" value="Unassembled WGS sequence"/>
</dbReference>
<organism evidence="3 4">
    <name type="scientific">Clostridium cavendishii DSM 21758</name>
    <dbReference type="NCBI Taxonomy" id="1121302"/>
    <lineage>
        <taxon>Bacteria</taxon>
        <taxon>Bacillati</taxon>
        <taxon>Bacillota</taxon>
        <taxon>Clostridia</taxon>
        <taxon>Eubacteriales</taxon>
        <taxon>Clostridiaceae</taxon>
        <taxon>Clostridium</taxon>
    </lineage>
</organism>
<dbReference type="PANTHER" id="PTHR33434">
    <property type="entry name" value="DEGV DOMAIN-CONTAINING PROTEIN DR_1986-RELATED"/>
    <property type="match status" value="1"/>
</dbReference>
<dbReference type="EMBL" id="FQZB01000018">
    <property type="protein sequence ID" value="SHK47948.1"/>
    <property type="molecule type" value="Genomic_DNA"/>
</dbReference>
<dbReference type="InterPro" id="IPR050270">
    <property type="entry name" value="DegV_domain_contain"/>
</dbReference>
<dbReference type="PROSITE" id="PS51482">
    <property type="entry name" value="DEGV"/>
    <property type="match status" value="1"/>
</dbReference>
<comment type="function">
    <text evidence="1">May bind long-chain fatty acids, such as palmitate, and may play a role in lipid transport or fatty acid metabolism.</text>
</comment>
<keyword evidence="2" id="KW-0446">Lipid-binding</keyword>
<dbReference type="PANTHER" id="PTHR33434:SF3">
    <property type="entry name" value="DEGV DOMAIN-CONTAINING PROTEIN YITS"/>
    <property type="match status" value="1"/>
</dbReference>
<protein>
    <submittedName>
        <fullName evidence="3">EDD domain protein, DegV family</fullName>
    </submittedName>
</protein>
<evidence type="ECO:0000313" key="4">
    <source>
        <dbReference type="Proteomes" id="UP000184310"/>
    </source>
</evidence>
<dbReference type="NCBIfam" id="TIGR00762">
    <property type="entry name" value="DegV"/>
    <property type="match status" value="1"/>
</dbReference>
<dbReference type="OrthoDB" id="9780660at2"/>
<dbReference type="InterPro" id="IPR003797">
    <property type="entry name" value="DegV"/>
</dbReference>
<dbReference type="AlphaFoldDB" id="A0A1M6STQ1"/>
<dbReference type="Gene3D" id="3.30.1180.10">
    <property type="match status" value="1"/>
</dbReference>
<dbReference type="Gene3D" id="2.20.28.50">
    <property type="entry name" value="degv family protein"/>
    <property type="match status" value="1"/>
</dbReference>
<reference evidence="3 4" key="1">
    <citation type="submission" date="2016-11" db="EMBL/GenBank/DDBJ databases">
        <authorList>
            <person name="Jaros S."/>
            <person name="Januszkiewicz K."/>
            <person name="Wedrychowicz H."/>
        </authorList>
    </citation>
    <scope>NUCLEOTIDE SEQUENCE [LARGE SCALE GENOMIC DNA]</scope>
    <source>
        <strain evidence="3 4">DSM 21758</strain>
    </source>
</reference>
<evidence type="ECO:0000256" key="2">
    <source>
        <dbReference type="ARBA" id="ARBA00023121"/>
    </source>
</evidence>
<evidence type="ECO:0000256" key="1">
    <source>
        <dbReference type="ARBA" id="ARBA00003238"/>
    </source>
</evidence>
<dbReference type="GO" id="GO:0008289">
    <property type="term" value="F:lipid binding"/>
    <property type="evidence" value="ECO:0007669"/>
    <property type="project" value="UniProtKB-KW"/>
</dbReference>
<dbReference type="Gene3D" id="3.40.50.10440">
    <property type="entry name" value="Dihydroxyacetone kinase, domain 1"/>
    <property type="match status" value="1"/>
</dbReference>
<evidence type="ECO:0000313" key="3">
    <source>
        <dbReference type="EMBL" id="SHK47948.1"/>
    </source>
</evidence>
<keyword evidence="4" id="KW-1185">Reference proteome</keyword>
<dbReference type="Pfam" id="PF02645">
    <property type="entry name" value="DegV"/>
    <property type="match status" value="1"/>
</dbReference>
<name>A0A1M6STQ1_9CLOT</name>
<accession>A0A1M6STQ1</accession>
<proteinExistence type="predicted"/>
<dbReference type="RefSeq" id="WP_072991982.1">
    <property type="nucleotide sequence ID" value="NZ_FQZB01000018.1"/>
</dbReference>
<sequence>MKDFVIFADSACDLPLNIIDELDIKYLGIVCTLNGVEYIEDCGQTLKHKDFFKAVREGALPTTAQINNFRFQESFEDYVKEGKSILYICFSSALSGTYQSAFIAKNEILEKYPSADINIIDSKSASGGLGLLVYYAGLMKKQGKPIEEIIDWVENNKLKVCHFFTVNDLDHLKRGGRISATAATIGGLLNIKPVMHVNDNGELKNFVKAKGRKKAIKTLFESFEKHILNPEEQTIIINHGDCIDDAETLANMIREKYVVKDIVIHYLGPVIGSHTGADLLTLFFMGDTRSIEN</sequence>
<dbReference type="InterPro" id="IPR043168">
    <property type="entry name" value="DegV_C"/>
</dbReference>
<dbReference type="STRING" id="1121302.SAMN02745163_03871"/>
<dbReference type="SUPFAM" id="SSF82549">
    <property type="entry name" value="DAK1/DegV-like"/>
    <property type="match status" value="1"/>
</dbReference>